<dbReference type="OrthoDB" id="7838568at2759"/>
<evidence type="ECO:0000256" key="2">
    <source>
        <dbReference type="SAM" id="SignalP"/>
    </source>
</evidence>
<dbReference type="InterPro" id="IPR002223">
    <property type="entry name" value="Kunitz_BPTI"/>
</dbReference>
<dbReference type="SMR" id="A0A0R1DJ55"/>
<name>A0A0R1DJ55_DROYA</name>
<dbReference type="InterPro" id="IPR036880">
    <property type="entry name" value="Kunitz_BPTI_sf"/>
</dbReference>
<reference evidence="4 5" key="2">
    <citation type="journal article" date="2007" name="PLoS Biol.">
        <title>Principles of genome evolution in the Drosophila melanogaster species group.</title>
        <authorList>
            <person name="Ranz J.M."/>
            <person name="Maurin D."/>
            <person name="Chan Y.S."/>
            <person name="von Grotthuss M."/>
            <person name="Hillier L.W."/>
            <person name="Roote J."/>
            <person name="Ashburner M."/>
            <person name="Bergman C.M."/>
        </authorList>
    </citation>
    <scope>NUCLEOTIDE SEQUENCE [LARGE SCALE GENOMIC DNA]</scope>
    <source>
        <strain evidence="5">Tai18E2 / Tucson 14021-0261.01</strain>
    </source>
</reference>
<dbReference type="Proteomes" id="UP000002282">
    <property type="component" value="Chromosome 2L"/>
</dbReference>
<gene>
    <name evidence="4" type="primary">Dyak\GE29165</name>
    <name evidence="4" type="synonym">GE29165</name>
    <name evidence="4" type="ORF">Dyak_GE29165</name>
</gene>
<evidence type="ECO:0000313" key="5">
    <source>
        <dbReference type="Proteomes" id="UP000002282"/>
    </source>
</evidence>
<feature type="domain" description="BPTI/Kunitz inhibitor" evidence="3">
    <location>
        <begin position="23"/>
        <end position="74"/>
    </location>
</feature>
<feature type="chain" id="PRO_5006402615" description="BPTI/Kunitz inhibitor domain-containing protein" evidence="2">
    <location>
        <begin position="22"/>
        <end position="156"/>
    </location>
</feature>
<evidence type="ECO:0000313" key="4">
    <source>
        <dbReference type="EMBL" id="KRJ97215.1"/>
    </source>
</evidence>
<dbReference type="InterPro" id="IPR020901">
    <property type="entry name" value="Prtase_inh_Kunz-CS"/>
</dbReference>
<dbReference type="CDD" id="cd00109">
    <property type="entry name" value="Kunitz-type"/>
    <property type="match status" value="1"/>
</dbReference>
<evidence type="ECO:0000259" key="3">
    <source>
        <dbReference type="PROSITE" id="PS50279"/>
    </source>
</evidence>
<dbReference type="KEGG" id="dya:Dyak_GE29165"/>
<reference evidence="4 5" key="1">
    <citation type="journal article" date="2007" name="Nature">
        <title>Evolution of genes and genomes on the Drosophila phylogeny.</title>
        <authorList>
            <consortium name="Drosophila 12 Genomes Consortium"/>
            <person name="Clark A.G."/>
            <person name="Eisen M.B."/>
            <person name="Smith D.R."/>
            <person name="Bergman C.M."/>
            <person name="Oliver B."/>
            <person name="Markow T.A."/>
            <person name="Kaufman T.C."/>
            <person name="Kellis M."/>
            <person name="Gelbart W."/>
            <person name="Iyer V.N."/>
            <person name="Pollard D.A."/>
            <person name="Sackton T.B."/>
            <person name="Larracuente A.M."/>
            <person name="Singh N.D."/>
            <person name="Abad J.P."/>
            <person name="Abt D.N."/>
            <person name="Adryan B."/>
            <person name="Aguade M."/>
            <person name="Akashi H."/>
            <person name="Anderson W.W."/>
            <person name="Aquadro C.F."/>
            <person name="Ardell D.H."/>
            <person name="Arguello R."/>
            <person name="Artieri C.G."/>
            <person name="Barbash D.A."/>
            <person name="Barker D."/>
            <person name="Barsanti P."/>
            <person name="Batterham P."/>
            <person name="Batzoglou S."/>
            <person name="Begun D."/>
            <person name="Bhutkar A."/>
            <person name="Blanco E."/>
            <person name="Bosak S.A."/>
            <person name="Bradley R.K."/>
            <person name="Brand A.D."/>
            <person name="Brent M.R."/>
            <person name="Brooks A.N."/>
            <person name="Brown R.H."/>
            <person name="Butlin R.K."/>
            <person name="Caggese C."/>
            <person name="Calvi B.R."/>
            <person name="Bernardo de Carvalho A."/>
            <person name="Caspi A."/>
            <person name="Castrezana S."/>
            <person name="Celniker S.E."/>
            <person name="Chang J.L."/>
            <person name="Chapple C."/>
            <person name="Chatterji S."/>
            <person name="Chinwalla A."/>
            <person name="Civetta A."/>
            <person name="Clifton S.W."/>
            <person name="Comeron J.M."/>
            <person name="Costello J.C."/>
            <person name="Coyne J.A."/>
            <person name="Daub J."/>
            <person name="David R.G."/>
            <person name="Delcher A.L."/>
            <person name="Delehaunty K."/>
            <person name="Do C.B."/>
            <person name="Ebling H."/>
            <person name="Edwards K."/>
            <person name="Eickbush T."/>
            <person name="Evans J.D."/>
            <person name="Filipski A."/>
            <person name="Findeiss S."/>
            <person name="Freyhult E."/>
            <person name="Fulton L."/>
            <person name="Fulton R."/>
            <person name="Garcia A.C."/>
            <person name="Gardiner A."/>
            <person name="Garfield D.A."/>
            <person name="Garvin B.E."/>
            <person name="Gibson G."/>
            <person name="Gilbert D."/>
            <person name="Gnerre S."/>
            <person name="Godfrey J."/>
            <person name="Good R."/>
            <person name="Gotea V."/>
            <person name="Gravely B."/>
            <person name="Greenberg A.J."/>
            <person name="Griffiths-Jones S."/>
            <person name="Gross S."/>
            <person name="Guigo R."/>
            <person name="Gustafson E.A."/>
            <person name="Haerty W."/>
            <person name="Hahn M.W."/>
            <person name="Halligan D.L."/>
            <person name="Halpern A.L."/>
            <person name="Halter G.M."/>
            <person name="Han M.V."/>
            <person name="Heger A."/>
            <person name="Hillier L."/>
            <person name="Hinrichs A.S."/>
            <person name="Holmes I."/>
            <person name="Hoskins R.A."/>
            <person name="Hubisz M.J."/>
            <person name="Hultmark D."/>
            <person name="Huntley M.A."/>
            <person name="Jaffe D.B."/>
            <person name="Jagadeeshan S."/>
            <person name="Jeck W.R."/>
            <person name="Johnson J."/>
            <person name="Jones C.D."/>
            <person name="Jordan W.C."/>
            <person name="Karpen G.H."/>
            <person name="Kataoka E."/>
            <person name="Keightley P.D."/>
            <person name="Kheradpour P."/>
            <person name="Kirkness E.F."/>
            <person name="Koerich L.B."/>
            <person name="Kristiansen K."/>
            <person name="Kudrna D."/>
            <person name="Kulathinal R.J."/>
            <person name="Kumar S."/>
            <person name="Kwok R."/>
            <person name="Lander E."/>
            <person name="Langley C.H."/>
            <person name="Lapoint R."/>
            <person name="Lazzaro B.P."/>
            <person name="Lee S.J."/>
            <person name="Levesque L."/>
            <person name="Li R."/>
            <person name="Lin C.F."/>
            <person name="Lin M.F."/>
            <person name="Lindblad-Toh K."/>
            <person name="Llopart A."/>
            <person name="Long M."/>
            <person name="Low L."/>
            <person name="Lozovsky E."/>
            <person name="Lu J."/>
            <person name="Luo M."/>
            <person name="Machado C.A."/>
            <person name="Makalowski W."/>
            <person name="Marzo M."/>
            <person name="Matsuda M."/>
            <person name="Matzkin L."/>
            <person name="McAllister B."/>
            <person name="McBride C.S."/>
            <person name="McKernan B."/>
            <person name="McKernan K."/>
            <person name="Mendez-Lago M."/>
            <person name="Minx P."/>
            <person name="Mollenhauer M.U."/>
            <person name="Montooth K."/>
            <person name="Mount S.M."/>
            <person name="Mu X."/>
            <person name="Myers E."/>
            <person name="Negre B."/>
            <person name="Newfeld S."/>
            <person name="Nielsen R."/>
            <person name="Noor M.A."/>
            <person name="O'Grady P."/>
            <person name="Pachter L."/>
            <person name="Papaceit M."/>
            <person name="Parisi M.J."/>
            <person name="Parisi M."/>
            <person name="Parts L."/>
            <person name="Pedersen J.S."/>
            <person name="Pesole G."/>
            <person name="Phillippy A.M."/>
            <person name="Ponting C.P."/>
            <person name="Pop M."/>
            <person name="Porcelli D."/>
            <person name="Powell J.R."/>
            <person name="Prohaska S."/>
            <person name="Pruitt K."/>
            <person name="Puig M."/>
            <person name="Quesneville H."/>
            <person name="Ram K.R."/>
            <person name="Rand D."/>
            <person name="Rasmussen M.D."/>
            <person name="Reed L.K."/>
            <person name="Reenan R."/>
            <person name="Reily A."/>
            <person name="Remington K.A."/>
            <person name="Rieger T.T."/>
            <person name="Ritchie M.G."/>
            <person name="Robin C."/>
            <person name="Rogers Y.H."/>
            <person name="Rohde C."/>
            <person name="Rozas J."/>
            <person name="Rubenfield M.J."/>
            <person name="Ruiz A."/>
            <person name="Russo S."/>
            <person name="Salzberg S.L."/>
            <person name="Sanchez-Gracia A."/>
            <person name="Saranga D.J."/>
            <person name="Sato H."/>
            <person name="Schaeffer S.W."/>
            <person name="Schatz M.C."/>
            <person name="Schlenke T."/>
            <person name="Schwartz R."/>
            <person name="Segarra C."/>
            <person name="Singh R.S."/>
            <person name="Sirot L."/>
            <person name="Sirota M."/>
            <person name="Sisneros N.B."/>
            <person name="Smith C.D."/>
            <person name="Smith T.F."/>
            <person name="Spieth J."/>
            <person name="Stage D.E."/>
            <person name="Stark A."/>
            <person name="Stephan W."/>
            <person name="Strausberg R.L."/>
            <person name="Strempel S."/>
            <person name="Sturgill D."/>
            <person name="Sutton G."/>
            <person name="Sutton G.G."/>
            <person name="Tao W."/>
            <person name="Teichmann S."/>
            <person name="Tobari Y.N."/>
            <person name="Tomimura Y."/>
            <person name="Tsolas J.M."/>
            <person name="Valente V.L."/>
            <person name="Venter E."/>
            <person name="Venter J.C."/>
            <person name="Vicario S."/>
            <person name="Vieira F.G."/>
            <person name="Vilella A.J."/>
            <person name="Villasante A."/>
            <person name="Walenz B."/>
            <person name="Wang J."/>
            <person name="Wasserman M."/>
            <person name="Watts T."/>
            <person name="Wilson D."/>
            <person name="Wilson R.K."/>
            <person name="Wing R.A."/>
            <person name="Wolfner M.F."/>
            <person name="Wong A."/>
            <person name="Wong G.K."/>
            <person name="Wu C.I."/>
            <person name="Wu G."/>
            <person name="Yamamoto D."/>
            <person name="Yang H.P."/>
            <person name="Yang S.P."/>
            <person name="Yorke J.A."/>
            <person name="Yoshida K."/>
            <person name="Zdobnov E."/>
            <person name="Zhang P."/>
            <person name="Zhang Y."/>
            <person name="Zimin A.V."/>
            <person name="Baldwin J."/>
            <person name="Abdouelleil A."/>
            <person name="Abdulkadir J."/>
            <person name="Abebe A."/>
            <person name="Abera B."/>
            <person name="Abreu J."/>
            <person name="Acer S.C."/>
            <person name="Aftuck L."/>
            <person name="Alexander A."/>
            <person name="An P."/>
            <person name="Anderson E."/>
            <person name="Anderson S."/>
            <person name="Arachi H."/>
            <person name="Azer M."/>
            <person name="Bachantsang P."/>
            <person name="Barry A."/>
            <person name="Bayul T."/>
            <person name="Berlin A."/>
            <person name="Bessette D."/>
            <person name="Bloom T."/>
            <person name="Blye J."/>
            <person name="Boguslavskiy L."/>
            <person name="Bonnet C."/>
            <person name="Boukhgalter B."/>
            <person name="Bourzgui I."/>
            <person name="Brown A."/>
            <person name="Cahill P."/>
            <person name="Channer S."/>
            <person name="Cheshatsang Y."/>
            <person name="Chuda L."/>
            <person name="Citroen M."/>
            <person name="Collymore A."/>
            <person name="Cooke P."/>
            <person name="Costello M."/>
            <person name="D'Aco K."/>
            <person name="Daza R."/>
            <person name="De Haan G."/>
            <person name="DeGray S."/>
            <person name="DeMaso C."/>
            <person name="Dhargay N."/>
            <person name="Dooley K."/>
            <person name="Dooley E."/>
            <person name="Doricent M."/>
            <person name="Dorje P."/>
            <person name="Dorjee K."/>
            <person name="Dupes A."/>
            <person name="Elong R."/>
            <person name="Falk J."/>
            <person name="Farina A."/>
            <person name="Faro S."/>
            <person name="Ferguson D."/>
            <person name="Fisher S."/>
            <person name="Foley C.D."/>
            <person name="Franke A."/>
            <person name="Friedrich D."/>
            <person name="Gadbois L."/>
            <person name="Gearin G."/>
            <person name="Gearin C.R."/>
            <person name="Giannoukos G."/>
            <person name="Goode T."/>
            <person name="Graham J."/>
            <person name="Grandbois E."/>
            <person name="Grewal S."/>
            <person name="Gyaltsen K."/>
            <person name="Hafez N."/>
            <person name="Hagos B."/>
            <person name="Hall J."/>
            <person name="Henson C."/>
            <person name="Hollinger A."/>
            <person name="Honan T."/>
            <person name="Huard M.D."/>
            <person name="Hughes L."/>
            <person name="Hurhula B."/>
            <person name="Husby M.E."/>
            <person name="Kamat A."/>
            <person name="Kanga B."/>
            <person name="Kashin S."/>
            <person name="Khazanovich D."/>
            <person name="Kisner P."/>
            <person name="Lance K."/>
            <person name="Lara M."/>
            <person name="Lee W."/>
            <person name="Lennon N."/>
            <person name="Letendre F."/>
            <person name="LeVine R."/>
            <person name="Lipovsky A."/>
            <person name="Liu X."/>
            <person name="Liu J."/>
            <person name="Liu S."/>
            <person name="Lokyitsang T."/>
            <person name="Lokyitsang Y."/>
            <person name="Lubonja R."/>
            <person name="Lui A."/>
            <person name="MacDonald P."/>
            <person name="Magnisalis V."/>
            <person name="Maru K."/>
            <person name="Matthews C."/>
            <person name="McCusker W."/>
            <person name="McDonough S."/>
            <person name="Mehta T."/>
            <person name="Meldrim J."/>
            <person name="Meneus L."/>
            <person name="Mihai O."/>
            <person name="Mihalev A."/>
            <person name="Mihova T."/>
            <person name="Mittelman R."/>
            <person name="Mlenga V."/>
            <person name="Montmayeur A."/>
            <person name="Mulrain L."/>
            <person name="Navidi A."/>
            <person name="Naylor J."/>
            <person name="Negash T."/>
            <person name="Nguyen T."/>
            <person name="Nguyen N."/>
            <person name="Nicol R."/>
            <person name="Norbu C."/>
            <person name="Norbu N."/>
            <person name="Novod N."/>
            <person name="O'Neill B."/>
            <person name="Osman S."/>
            <person name="Markiewicz E."/>
            <person name="Oyono O.L."/>
            <person name="Patti C."/>
            <person name="Phunkhang P."/>
            <person name="Pierre F."/>
            <person name="Priest M."/>
            <person name="Raghuraman S."/>
            <person name="Rege F."/>
            <person name="Reyes R."/>
            <person name="Rise C."/>
            <person name="Rogov P."/>
            <person name="Ross K."/>
            <person name="Ryan E."/>
            <person name="Settipalli S."/>
            <person name="Shea T."/>
            <person name="Sherpa N."/>
            <person name="Shi L."/>
            <person name="Shih D."/>
            <person name="Sparrow T."/>
            <person name="Spaulding J."/>
            <person name="Stalker J."/>
            <person name="Stange-Thomann N."/>
            <person name="Stavropoulos S."/>
            <person name="Stone C."/>
            <person name="Strader C."/>
            <person name="Tesfaye S."/>
            <person name="Thomson T."/>
            <person name="Thoulutsang Y."/>
            <person name="Thoulutsang D."/>
            <person name="Topham K."/>
            <person name="Topping I."/>
            <person name="Tsamla T."/>
            <person name="Vassiliev H."/>
            <person name="Vo A."/>
            <person name="Wangchuk T."/>
            <person name="Wangdi T."/>
            <person name="Weiand M."/>
            <person name="Wilkinson J."/>
            <person name="Wilson A."/>
            <person name="Yadav S."/>
            <person name="Young G."/>
            <person name="Yu Q."/>
            <person name="Zembek L."/>
            <person name="Zhong D."/>
            <person name="Zimmer A."/>
            <person name="Zwirko Z."/>
            <person name="Jaffe D.B."/>
            <person name="Alvarez P."/>
            <person name="Brockman W."/>
            <person name="Butler J."/>
            <person name="Chin C."/>
            <person name="Gnerre S."/>
            <person name="Grabherr M."/>
            <person name="Kleber M."/>
            <person name="Mauceli E."/>
            <person name="MacCallum I."/>
        </authorList>
    </citation>
    <scope>NUCLEOTIDE SEQUENCE [LARGE SCALE GENOMIC DNA]</scope>
    <source>
        <strain evidence="5">Tai18E2 / Tucson 14021-0261.01</strain>
    </source>
</reference>
<dbReference type="Gene3D" id="4.10.410.10">
    <property type="entry name" value="Pancreatic trypsin inhibitor Kunitz domain"/>
    <property type="match status" value="1"/>
</dbReference>
<keyword evidence="2" id="KW-0732">Signal</keyword>
<feature type="signal peptide" evidence="2">
    <location>
        <begin position="1"/>
        <end position="21"/>
    </location>
</feature>
<dbReference type="SUPFAM" id="SSF57362">
    <property type="entry name" value="BPTI-like"/>
    <property type="match status" value="1"/>
</dbReference>
<protein>
    <recommendedName>
        <fullName evidence="3">BPTI/Kunitz inhibitor domain-containing protein</fullName>
    </recommendedName>
</protein>
<feature type="compositionally biased region" description="Acidic residues" evidence="1">
    <location>
        <begin position="95"/>
        <end position="109"/>
    </location>
</feature>
<dbReference type="AlphaFoldDB" id="A0A0R1DJ55"/>
<dbReference type="Pfam" id="PF00014">
    <property type="entry name" value="Kunitz_BPTI"/>
    <property type="match status" value="1"/>
</dbReference>
<accession>A0A0R1DJ55</accession>
<evidence type="ECO:0000256" key="1">
    <source>
        <dbReference type="SAM" id="MobiDB-lite"/>
    </source>
</evidence>
<dbReference type="PROSITE" id="PS50279">
    <property type="entry name" value="BPTI_KUNITZ_2"/>
    <property type="match status" value="1"/>
</dbReference>
<sequence>METKLMVITFLIVYVLAQTKADCVSKPIVDGKCDQRIKGYTYVVAENQCKRFKTRGCTVGGNYYRTLEECISKCNGFFQWEDIGFSGKRYWPPSEIDDSWSNDSEESEVETISKRGSKKQDPPMVLNPDLNYNQFIEPPIAVNQFMGFAPTLYAPQ</sequence>
<feature type="region of interest" description="Disordered" evidence="1">
    <location>
        <begin position="95"/>
        <end position="124"/>
    </location>
</feature>
<keyword evidence="5" id="KW-1185">Reference proteome</keyword>
<dbReference type="GO" id="GO:0004867">
    <property type="term" value="F:serine-type endopeptidase inhibitor activity"/>
    <property type="evidence" value="ECO:0007669"/>
    <property type="project" value="InterPro"/>
</dbReference>
<organism evidence="4 5">
    <name type="scientific">Drosophila yakuba</name>
    <name type="common">Fruit fly</name>
    <dbReference type="NCBI Taxonomy" id="7245"/>
    <lineage>
        <taxon>Eukaryota</taxon>
        <taxon>Metazoa</taxon>
        <taxon>Ecdysozoa</taxon>
        <taxon>Arthropoda</taxon>
        <taxon>Hexapoda</taxon>
        <taxon>Insecta</taxon>
        <taxon>Pterygota</taxon>
        <taxon>Neoptera</taxon>
        <taxon>Endopterygota</taxon>
        <taxon>Diptera</taxon>
        <taxon>Brachycera</taxon>
        <taxon>Muscomorpha</taxon>
        <taxon>Ephydroidea</taxon>
        <taxon>Drosophilidae</taxon>
        <taxon>Drosophila</taxon>
        <taxon>Sophophora</taxon>
    </lineage>
</organism>
<proteinExistence type="predicted"/>
<dbReference type="PROSITE" id="PS00280">
    <property type="entry name" value="BPTI_KUNITZ_1"/>
    <property type="match status" value="1"/>
</dbReference>
<dbReference type="EMBL" id="CM000157">
    <property type="protein sequence ID" value="KRJ97215.1"/>
    <property type="molecule type" value="Genomic_DNA"/>
</dbReference>